<comment type="subcellular location">
    <subcellularLocation>
        <location evidence="1">Membrane</location>
        <topology evidence="1">Multi-pass membrane protein</topology>
    </subcellularLocation>
</comment>
<dbReference type="InterPro" id="IPR043926">
    <property type="entry name" value="ABCG_dom"/>
</dbReference>
<reference evidence="11 12" key="1">
    <citation type="submission" date="2016-10" db="EMBL/GenBank/DDBJ databases">
        <authorList>
            <person name="de Groot N.N."/>
        </authorList>
    </citation>
    <scope>NUCLEOTIDE SEQUENCE [LARGE SCALE GENOMIC DNA]</scope>
    <source>
        <strain>GEY</strain>
        <strain evidence="12">DSM 9560</strain>
    </source>
</reference>
<dbReference type="SMART" id="SM00382">
    <property type="entry name" value="AAA"/>
    <property type="match status" value="1"/>
</dbReference>
<evidence type="ECO:0000256" key="9">
    <source>
        <dbReference type="SAM" id="Phobius"/>
    </source>
</evidence>
<evidence type="ECO:0000313" key="11">
    <source>
        <dbReference type="EMBL" id="SFF17926.1"/>
    </source>
</evidence>
<evidence type="ECO:0000313" key="12">
    <source>
        <dbReference type="Proteomes" id="UP000199513"/>
    </source>
</evidence>
<dbReference type="InterPro" id="IPR003439">
    <property type="entry name" value="ABC_transporter-like_ATP-bd"/>
</dbReference>
<keyword evidence="2" id="KW-0813">Transport</keyword>
<keyword evidence="7 9" id="KW-0472">Membrane</keyword>
<dbReference type="GO" id="GO:0140359">
    <property type="term" value="F:ABC-type transporter activity"/>
    <property type="evidence" value="ECO:0007669"/>
    <property type="project" value="InterPro"/>
</dbReference>
<dbReference type="PROSITE" id="PS50893">
    <property type="entry name" value="ABC_TRANSPORTER_2"/>
    <property type="match status" value="1"/>
</dbReference>
<feature type="domain" description="ABC transporter" evidence="10">
    <location>
        <begin position="148"/>
        <end position="390"/>
    </location>
</feature>
<feature type="transmembrane region" description="Helical" evidence="9">
    <location>
        <begin position="515"/>
        <end position="536"/>
    </location>
</feature>
<dbReference type="PROSITE" id="PS00211">
    <property type="entry name" value="ABC_TRANSPORTER_1"/>
    <property type="match status" value="1"/>
</dbReference>
<feature type="region of interest" description="Disordered" evidence="8">
    <location>
        <begin position="939"/>
        <end position="966"/>
    </location>
</feature>
<sequence length="966" mass="110705">MVASDQSFTAQKMEIIRTIADVFKVPKSEYKLIESFVVEEHSSAPSLDSEDILIFDDEMPPAESKRKYIDSGALDGEIIFIRVKSVDLYFTRYTGNDDIFLNGILVKKNAIYLYSHGSIFKTPKGKPLYYSDLVNQFTEGLNQQRISFNVYDLEFKFPNGTIGLRNVNLSENRGKLIGIMGASGAGKTTMLNALAGLTVPSKGKVLINGFNLHDPDEKKNLEGIIGYIAQDDLLIEELTVFQNLYYNAKLCFKSLTNEQIEEKVNSVLSSLGLDKIKDIKVGNVLNKKISGGQRKRLNIALELIREPAILFVDEPTSGLSSRDSENVIDLLKELSLKGKLIFVVIHQPSLDIYKMFDEMFILDTGGYPIYYGNPLEGIAYFKRAVRQIGSEQGTPEQMFNIIEAQVVDEYGEYTNKRKITPTEWHQMYQENFRVARVEDIREKPPKTLDIPSKFAQTLIFSTRDALSKLSDSQYMTINLLEAPFLAFLMSIIIRYKDALGMGEYVFRYNDNIPAYILICIIIALFMGLTVSAEEIIRDRKILKRESFLNLSRSSYLISKLLILFSLSAIQTYSFVLIGNYILDIEGMNFEYWLVLFSVSCFANVLGLNISAAFDSAITVYILIPLLLIPQMILSGGIFSFEKLNNAVTEKGKVPYIADIWVSRWAYEALCVEQFKNNNYQKMLYDIERVKSVANYKTSFWMEQIEKAINNSALYATQKDDSSKRLLEENLLLIKNELMKESRNKYYGKEIAKLDLNKLLVSNNFDSTTVSTLNNILGRIKDYYNNMQRTATESMDSLIFALQEGSKKQIDLNQLKNEHYNEYLADFVKNVNIKERTVIANNRIVQQIDPIFHIPDDISGLVDYRAHFFAPMKHFMGKYYYTYNFNTAVIWTMTIFLYVCLYFDWLSKLVHMGSKVKINLGISDKIKEFFKKRKEARKRKIAEKTSATSNKREKIKASEKADLETTE</sequence>
<evidence type="ECO:0000256" key="8">
    <source>
        <dbReference type="SAM" id="MobiDB-lite"/>
    </source>
</evidence>
<dbReference type="STRING" id="1003.SAMN04488541_10192"/>
<dbReference type="EMBL" id="FONY01000019">
    <property type="protein sequence ID" value="SFF17926.1"/>
    <property type="molecule type" value="Genomic_DNA"/>
</dbReference>
<dbReference type="InterPro" id="IPR050352">
    <property type="entry name" value="ABCG_transporters"/>
</dbReference>
<gene>
    <name evidence="11" type="ORF">SAMN04488541_10192</name>
</gene>
<dbReference type="InterPro" id="IPR017871">
    <property type="entry name" value="ABC_transporter-like_CS"/>
</dbReference>
<dbReference type="GO" id="GO:0005524">
    <property type="term" value="F:ATP binding"/>
    <property type="evidence" value="ECO:0007669"/>
    <property type="project" value="UniProtKB-KW"/>
</dbReference>
<dbReference type="AlphaFoldDB" id="A0A1I2GMJ0"/>
<feature type="transmembrane region" description="Helical" evidence="9">
    <location>
        <begin position="887"/>
        <end position="906"/>
    </location>
</feature>
<dbReference type="PANTHER" id="PTHR48041">
    <property type="entry name" value="ABC TRANSPORTER G FAMILY MEMBER 28"/>
    <property type="match status" value="1"/>
</dbReference>
<organism evidence="11 12">
    <name type="scientific">Thermoflexibacter ruber</name>
    <dbReference type="NCBI Taxonomy" id="1003"/>
    <lineage>
        <taxon>Bacteria</taxon>
        <taxon>Pseudomonadati</taxon>
        <taxon>Bacteroidota</taxon>
        <taxon>Cytophagia</taxon>
        <taxon>Cytophagales</taxon>
        <taxon>Thermoflexibacteraceae</taxon>
        <taxon>Thermoflexibacter</taxon>
    </lineage>
</organism>
<dbReference type="Pfam" id="PF01061">
    <property type="entry name" value="ABC2_membrane"/>
    <property type="match status" value="1"/>
</dbReference>
<dbReference type="PANTHER" id="PTHR48041:SF139">
    <property type="entry name" value="PROTEIN SCARLET"/>
    <property type="match status" value="1"/>
</dbReference>
<dbReference type="GO" id="GO:0016020">
    <property type="term" value="C:membrane"/>
    <property type="evidence" value="ECO:0007669"/>
    <property type="project" value="UniProtKB-SubCell"/>
</dbReference>
<dbReference type="Proteomes" id="UP000199513">
    <property type="component" value="Unassembled WGS sequence"/>
</dbReference>
<evidence type="ECO:0000256" key="7">
    <source>
        <dbReference type="ARBA" id="ARBA00023136"/>
    </source>
</evidence>
<evidence type="ECO:0000256" key="2">
    <source>
        <dbReference type="ARBA" id="ARBA00022448"/>
    </source>
</evidence>
<feature type="compositionally biased region" description="Basic and acidic residues" evidence="8">
    <location>
        <begin position="949"/>
        <end position="966"/>
    </location>
</feature>
<dbReference type="GO" id="GO:0016887">
    <property type="term" value="F:ATP hydrolysis activity"/>
    <property type="evidence" value="ECO:0007669"/>
    <property type="project" value="InterPro"/>
</dbReference>
<feature type="transmembrane region" description="Helical" evidence="9">
    <location>
        <begin position="589"/>
        <end position="607"/>
    </location>
</feature>
<dbReference type="Gene3D" id="3.40.50.300">
    <property type="entry name" value="P-loop containing nucleotide triphosphate hydrolases"/>
    <property type="match status" value="1"/>
</dbReference>
<evidence type="ECO:0000256" key="4">
    <source>
        <dbReference type="ARBA" id="ARBA00022741"/>
    </source>
</evidence>
<evidence type="ECO:0000256" key="5">
    <source>
        <dbReference type="ARBA" id="ARBA00022840"/>
    </source>
</evidence>
<proteinExistence type="predicted"/>
<dbReference type="Pfam" id="PF19055">
    <property type="entry name" value="ABC2_membrane_7"/>
    <property type="match status" value="1"/>
</dbReference>
<dbReference type="InterPro" id="IPR003593">
    <property type="entry name" value="AAA+_ATPase"/>
</dbReference>
<keyword evidence="6 9" id="KW-1133">Transmembrane helix</keyword>
<evidence type="ECO:0000259" key="10">
    <source>
        <dbReference type="PROSITE" id="PS50893"/>
    </source>
</evidence>
<feature type="transmembrane region" description="Helical" evidence="9">
    <location>
        <begin position="477"/>
        <end position="495"/>
    </location>
</feature>
<evidence type="ECO:0000256" key="1">
    <source>
        <dbReference type="ARBA" id="ARBA00004141"/>
    </source>
</evidence>
<keyword evidence="4" id="KW-0547">Nucleotide-binding</keyword>
<dbReference type="InterPro" id="IPR027417">
    <property type="entry name" value="P-loop_NTPase"/>
</dbReference>
<protein>
    <submittedName>
        <fullName evidence="11">ABC-type multidrug transport system, ATPase component</fullName>
    </submittedName>
</protein>
<name>A0A1I2GMJ0_9BACT</name>
<evidence type="ECO:0000256" key="3">
    <source>
        <dbReference type="ARBA" id="ARBA00022692"/>
    </source>
</evidence>
<dbReference type="SUPFAM" id="SSF52540">
    <property type="entry name" value="P-loop containing nucleoside triphosphate hydrolases"/>
    <property type="match status" value="1"/>
</dbReference>
<dbReference type="InterPro" id="IPR013525">
    <property type="entry name" value="ABC2_TM"/>
</dbReference>
<keyword evidence="12" id="KW-1185">Reference proteome</keyword>
<feature type="transmembrane region" description="Helical" evidence="9">
    <location>
        <begin position="556"/>
        <end position="577"/>
    </location>
</feature>
<dbReference type="Pfam" id="PF00005">
    <property type="entry name" value="ABC_tran"/>
    <property type="match status" value="1"/>
</dbReference>
<evidence type="ECO:0000256" key="6">
    <source>
        <dbReference type="ARBA" id="ARBA00022989"/>
    </source>
</evidence>
<accession>A0A1I2GMJ0</accession>
<feature type="transmembrane region" description="Helical" evidence="9">
    <location>
        <begin position="619"/>
        <end position="640"/>
    </location>
</feature>
<keyword evidence="5" id="KW-0067">ATP-binding</keyword>
<keyword evidence="3 9" id="KW-0812">Transmembrane</keyword>